<comment type="caution">
    <text evidence="2">The sequence shown here is derived from an EMBL/GenBank/DDBJ whole genome shotgun (WGS) entry which is preliminary data.</text>
</comment>
<feature type="signal peptide" evidence="1">
    <location>
        <begin position="1"/>
        <end position="26"/>
    </location>
</feature>
<gene>
    <name evidence="2" type="ORF">DXC51_09830</name>
</gene>
<dbReference type="Proteomes" id="UP000260812">
    <property type="component" value="Unassembled WGS sequence"/>
</dbReference>
<dbReference type="GeneID" id="97987168"/>
<organism evidence="2 3">
    <name type="scientific">Eisenbergiella massiliensis</name>
    <dbReference type="NCBI Taxonomy" id="1720294"/>
    <lineage>
        <taxon>Bacteria</taxon>
        <taxon>Bacillati</taxon>
        <taxon>Bacillota</taxon>
        <taxon>Clostridia</taxon>
        <taxon>Lachnospirales</taxon>
        <taxon>Lachnospiraceae</taxon>
        <taxon>Eisenbergiella</taxon>
    </lineage>
</organism>
<evidence type="ECO:0000313" key="2">
    <source>
        <dbReference type="EMBL" id="RGE61833.1"/>
    </source>
</evidence>
<proteinExistence type="predicted"/>
<evidence type="ECO:0000256" key="1">
    <source>
        <dbReference type="SAM" id="SignalP"/>
    </source>
</evidence>
<keyword evidence="1" id="KW-0732">Signal</keyword>
<dbReference type="RefSeq" id="WP_117544408.1">
    <property type="nucleotide sequence ID" value="NZ_QVLV01000005.1"/>
</dbReference>
<evidence type="ECO:0000313" key="3">
    <source>
        <dbReference type="Proteomes" id="UP000260812"/>
    </source>
</evidence>
<reference evidence="2" key="1">
    <citation type="submission" date="2018-08" db="EMBL/GenBank/DDBJ databases">
        <title>A genome reference for cultivated species of the human gut microbiota.</title>
        <authorList>
            <person name="Zou Y."/>
            <person name="Xue W."/>
            <person name="Luo G."/>
        </authorList>
    </citation>
    <scope>NUCLEOTIDE SEQUENCE [LARGE SCALE GENOMIC DNA]</scope>
    <source>
        <strain evidence="2">TF05-5AC</strain>
    </source>
</reference>
<name>A0A3E3I763_9FIRM</name>
<dbReference type="AlphaFoldDB" id="A0A3E3I763"/>
<sequence length="178" mass="19315">MRIKKIMASVLSVLLLGIGMSVPVSAAETTPAPNFGDVDILINDELGLIIETRAVAINGRPIENSAELETDYSQTTDNTRAIPEQETSRTFTHNIYDRNHTNIATVYSTVRGVYSQVDSWAQILDISAYATGSNAVVSQITFNTSKSGSDGYLYIYFGGASSGTMHYKIYTNGTISNL</sequence>
<accession>A0A3E3I763</accession>
<evidence type="ECO:0008006" key="4">
    <source>
        <dbReference type="Google" id="ProtNLM"/>
    </source>
</evidence>
<keyword evidence="3" id="KW-1185">Reference proteome</keyword>
<feature type="chain" id="PRO_5017667796" description="DUF5626 domain-containing protein" evidence="1">
    <location>
        <begin position="27"/>
        <end position="178"/>
    </location>
</feature>
<protein>
    <recommendedName>
        <fullName evidence="4">DUF5626 domain-containing protein</fullName>
    </recommendedName>
</protein>
<dbReference type="EMBL" id="QVLV01000005">
    <property type="protein sequence ID" value="RGE61833.1"/>
    <property type="molecule type" value="Genomic_DNA"/>
</dbReference>